<dbReference type="RefSeq" id="XP_009796607.1">
    <property type="nucleotide sequence ID" value="XM_009798305.1"/>
</dbReference>
<dbReference type="PANTHER" id="PTHR10492">
    <property type="match status" value="1"/>
</dbReference>
<feature type="transmembrane region" description="Helical" evidence="1">
    <location>
        <begin position="12"/>
        <end position="37"/>
    </location>
</feature>
<keyword evidence="1" id="KW-0472">Membrane</keyword>
<evidence type="ECO:0000313" key="2">
    <source>
        <dbReference type="Proteomes" id="UP000189701"/>
    </source>
</evidence>
<name>A0A1U7XXA1_NICSY</name>
<protein>
    <submittedName>
        <fullName evidence="3">Uncharacterized protein LOC104243152 isoform X3</fullName>
    </submittedName>
</protein>
<dbReference type="Proteomes" id="UP000189701">
    <property type="component" value="Unplaced"/>
</dbReference>
<keyword evidence="1" id="KW-0812">Transmembrane</keyword>
<sequence>MCNTCIWMDIRLGVTLIISATASILLWVFWLTVPFLLASLLTGWNKIADVSPTFSTINIVAEEVQHCKEKMWTPRKQRYAIGRVVTCHPTEGERYYLRMLLMNIRGPKSYKDLLTVNGERYSTFRESVEKWGLLQSDNSLLECLSEATSYQMPYSLRRLFATLLIYCNPTNPRQLWEQFEQHMSEDYTLVSNINKKNI</sequence>
<evidence type="ECO:0000256" key="1">
    <source>
        <dbReference type="SAM" id="Phobius"/>
    </source>
</evidence>
<dbReference type="PANTHER" id="PTHR10492:SF57">
    <property type="entry name" value="ATP-DEPENDENT DNA HELICASE"/>
    <property type="match status" value="1"/>
</dbReference>
<organism evidence="2 3">
    <name type="scientific">Nicotiana sylvestris</name>
    <name type="common">Wood tobacco</name>
    <name type="synonym">South American tobacco</name>
    <dbReference type="NCBI Taxonomy" id="4096"/>
    <lineage>
        <taxon>Eukaryota</taxon>
        <taxon>Viridiplantae</taxon>
        <taxon>Streptophyta</taxon>
        <taxon>Embryophyta</taxon>
        <taxon>Tracheophyta</taxon>
        <taxon>Spermatophyta</taxon>
        <taxon>Magnoliopsida</taxon>
        <taxon>eudicotyledons</taxon>
        <taxon>Gunneridae</taxon>
        <taxon>Pentapetalae</taxon>
        <taxon>asterids</taxon>
        <taxon>lamiids</taxon>
        <taxon>Solanales</taxon>
        <taxon>Solanaceae</taxon>
        <taxon>Nicotianoideae</taxon>
        <taxon>Nicotianeae</taxon>
        <taxon>Nicotiana</taxon>
    </lineage>
</organism>
<gene>
    <name evidence="3" type="primary">LOC104243152</name>
</gene>
<reference evidence="2" key="1">
    <citation type="journal article" date="2013" name="Genome Biol.">
        <title>Reference genomes and transcriptomes of Nicotiana sylvestris and Nicotiana tomentosiformis.</title>
        <authorList>
            <person name="Sierro N."/>
            <person name="Battey J.N."/>
            <person name="Ouadi S."/>
            <person name="Bovet L."/>
            <person name="Goepfert S."/>
            <person name="Bakaher N."/>
            <person name="Peitsch M.C."/>
            <person name="Ivanov N.V."/>
        </authorList>
    </citation>
    <scope>NUCLEOTIDE SEQUENCE [LARGE SCALE GENOMIC DNA]</scope>
</reference>
<accession>A0A1U7XXA1</accession>
<reference evidence="3" key="2">
    <citation type="submission" date="2025-08" db="UniProtKB">
        <authorList>
            <consortium name="RefSeq"/>
        </authorList>
    </citation>
    <scope>IDENTIFICATION</scope>
    <source>
        <tissue evidence="3">Leaf</tissue>
    </source>
</reference>
<proteinExistence type="predicted"/>
<evidence type="ECO:0000313" key="3">
    <source>
        <dbReference type="RefSeq" id="XP_009796607.1"/>
    </source>
</evidence>
<keyword evidence="1" id="KW-1133">Transmembrane helix</keyword>
<dbReference type="AlphaFoldDB" id="A0A1U7XXA1"/>
<keyword evidence="2" id="KW-1185">Reference proteome</keyword>